<sequence length="143" mass="15929">MAADFFVSFAKHDIDWARWIAAVLELEGYEVVFQEQDMLPGHNVVRQMQLGAAATRTIAVLSPTYADRPYPLSEWAAAYVRDPVGVERTLIPVRVKECRPPGLLAAIVYIDLVGTDRDEAKRRLLKGISLERPPAEEPPFPGG</sequence>
<evidence type="ECO:0000313" key="3">
    <source>
        <dbReference type="Proteomes" id="UP000649573"/>
    </source>
</evidence>
<keyword evidence="3" id="KW-1185">Reference proteome</keyword>
<dbReference type="RefSeq" id="WP_189257038.1">
    <property type="nucleotide sequence ID" value="NZ_BMRE01000032.1"/>
</dbReference>
<dbReference type="Gene3D" id="3.40.50.10140">
    <property type="entry name" value="Toll/interleukin-1 receptor homology (TIR) domain"/>
    <property type="match status" value="1"/>
</dbReference>
<evidence type="ECO:0000259" key="1">
    <source>
        <dbReference type="PROSITE" id="PS50104"/>
    </source>
</evidence>
<dbReference type="InterPro" id="IPR035897">
    <property type="entry name" value="Toll_tir_struct_dom_sf"/>
</dbReference>
<protein>
    <recommendedName>
        <fullName evidence="1">TIR domain-containing protein</fullName>
    </recommendedName>
</protein>
<organism evidence="2 3">
    <name type="scientific">Lentzea flava</name>
    <dbReference type="NCBI Taxonomy" id="103732"/>
    <lineage>
        <taxon>Bacteria</taxon>
        <taxon>Bacillati</taxon>
        <taxon>Actinomycetota</taxon>
        <taxon>Actinomycetes</taxon>
        <taxon>Pseudonocardiales</taxon>
        <taxon>Pseudonocardiaceae</taxon>
        <taxon>Lentzea</taxon>
    </lineage>
</organism>
<feature type="domain" description="TIR" evidence="1">
    <location>
        <begin position="1"/>
        <end position="129"/>
    </location>
</feature>
<dbReference type="PROSITE" id="PS50104">
    <property type="entry name" value="TIR"/>
    <property type="match status" value="1"/>
</dbReference>
<comment type="caution">
    <text evidence="2">The sequence shown here is derived from an EMBL/GenBank/DDBJ whole genome shotgun (WGS) entry which is preliminary data.</text>
</comment>
<dbReference type="Pfam" id="PF13676">
    <property type="entry name" value="TIR_2"/>
    <property type="match status" value="1"/>
</dbReference>
<proteinExistence type="predicted"/>
<gene>
    <name evidence="2" type="ORF">GCM10010178_59350</name>
</gene>
<evidence type="ECO:0000313" key="2">
    <source>
        <dbReference type="EMBL" id="GGU59231.1"/>
    </source>
</evidence>
<reference evidence="3" key="1">
    <citation type="journal article" date="2019" name="Int. J. Syst. Evol. Microbiol.">
        <title>The Global Catalogue of Microorganisms (GCM) 10K type strain sequencing project: providing services to taxonomists for standard genome sequencing and annotation.</title>
        <authorList>
            <consortium name="The Broad Institute Genomics Platform"/>
            <consortium name="The Broad Institute Genome Sequencing Center for Infectious Disease"/>
            <person name="Wu L."/>
            <person name="Ma J."/>
        </authorList>
    </citation>
    <scope>NUCLEOTIDE SEQUENCE [LARGE SCALE GENOMIC DNA]</scope>
    <source>
        <strain evidence="3">JCM 3296</strain>
    </source>
</reference>
<dbReference type="InterPro" id="IPR000157">
    <property type="entry name" value="TIR_dom"/>
</dbReference>
<dbReference type="SUPFAM" id="SSF52200">
    <property type="entry name" value="Toll/Interleukin receptor TIR domain"/>
    <property type="match status" value="1"/>
</dbReference>
<name>A0ABQ2UYN3_9PSEU</name>
<accession>A0ABQ2UYN3</accession>
<dbReference type="EMBL" id="BMRE01000032">
    <property type="protein sequence ID" value="GGU59231.1"/>
    <property type="molecule type" value="Genomic_DNA"/>
</dbReference>
<dbReference type="Proteomes" id="UP000649573">
    <property type="component" value="Unassembled WGS sequence"/>
</dbReference>